<feature type="compositionally biased region" description="Basic and acidic residues" evidence="6">
    <location>
        <begin position="320"/>
        <end position="337"/>
    </location>
</feature>
<dbReference type="OrthoDB" id="185373at2759"/>
<organism evidence="7 8">
    <name type="scientific">Smittium mucronatum</name>
    <dbReference type="NCBI Taxonomy" id="133383"/>
    <lineage>
        <taxon>Eukaryota</taxon>
        <taxon>Fungi</taxon>
        <taxon>Fungi incertae sedis</taxon>
        <taxon>Zoopagomycota</taxon>
        <taxon>Kickxellomycotina</taxon>
        <taxon>Harpellomycetes</taxon>
        <taxon>Harpellales</taxon>
        <taxon>Legeriomycetaceae</taxon>
        <taxon>Smittium</taxon>
    </lineage>
</organism>
<dbReference type="PANTHER" id="PTHR47447">
    <property type="entry name" value="OS03G0856100 PROTEIN"/>
    <property type="match status" value="1"/>
</dbReference>
<dbReference type="EMBL" id="LSSL01002075">
    <property type="protein sequence ID" value="OLY81919.1"/>
    <property type="molecule type" value="Genomic_DNA"/>
</dbReference>
<comment type="function">
    <text evidence="3">Regulates mitochondrial small subunit maturation by controlling 15S rRNA 5'-end processing. Localizes to the 5' precursor of the 15S rRNA in a position that is subsequently occupied by mS47 in the mature yeast mtSSU. Uses structure and sequence-specific RNA recognition, binding to a single-stranded region of the precursor and specifically recognizing bases -6 to -1. The exchange of Ccm1 for mS47 is coupled to the irreversible removal of precursor rRNA that is accompanied by conformational changes of the mitoribosomal proteins uS5m and mS26. These conformational changes signal completion of 5'-end rRNA processing through protection of the mature 5'-end of the 15S rRNA and stabilization of mS47. The removal of the 5' precursor together with the dissociation of Ccm1 may be catalyzed by the 5'-3' exoribonuclease Pet127. Involved in the specific removal of group I introns in mitochondrial encoded transcripts.</text>
</comment>
<gene>
    <name evidence="7" type="ORF">AYI68_g3967</name>
</gene>
<evidence type="ECO:0000313" key="8">
    <source>
        <dbReference type="Proteomes" id="UP000187455"/>
    </source>
</evidence>
<sequence length="546" mass="63025">MFRLTKIPLSHSKLCFFKVPRFHQVTSILLSTSVSSLNGHNNFKYEKDGYFPRNNQDIGNFKDNNKSYGYKASSKSNLISKNPSLSDLNDSAEFQNNPIPISQKNNDEGIFSKKKKELDPYLLVEKFDRLLKRGEFKEAIDLPNKYSNSSQSSVLWNKIIKIHSISGDKNKAMKAFHDMKKRSFVPNEQTFTALLVAFSRSNSNLAVQEAKEIYDKIPKYLEKQTVFHTNALMLVYAKNNLTMAMEELYQSMPKTGPDAPDLITYSTILRYHKHKLDDDVRYRLAQFGFDNNSNSSSKFKSDHLIYNVEDKKHLLINRKKSIDKNRNSVRDPKDRNNQLDPNDEGSNPEDIFITMLNVWDDFREDMYNRYKEHTEMEEMEITKMDALQTETPPLCFDATMANCMLEAGNKLSLLPKTHKLTRMAIKVVESAYVFVKIQTPGALSPDFNPYASKSDRKNIIDSIPTPLTKIMLNKPEKNGVYLDVFDSNTLGLFLRLCKHNHEFMRAGRIWNYADALKEKGEFEFTLNNYSAYFSVLYSKLISSGIN</sequence>
<proteinExistence type="inferred from homology"/>
<dbReference type="Gene3D" id="1.25.40.10">
    <property type="entry name" value="Tetratricopeptide repeat domain"/>
    <property type="match status" value="1"/>
</dbReference>
<dbReference type="Proteomes" id="UP000187455">
    <property type="component" value="Unassembled WGS sequence"/>
</dbReference>
<feature type="repeat" description="PPR" evidence="5">
    <location>
        <begin position="152"/>
        <end position="186"/>
    </location>
</feature>
<comment type="caution">
    <text evidence="7">The sequence shown here is derived from an EMBL/GenBank/DDBJ whole genome shotgun (WGS) entry which is preliminary data.</text>
</comment>
<comment type="subunit">
    <text evidence="4">Binds to mitochondrial small subunit 15S rRNA.</text>
</comment>
<evidence type="ECO:0000256" key="2">
    <source>
        <dbReference type="ARBA" id="ARBA00022737"/>
    </source>
</evidence>
<dbReference type="NCBIfam" id="TIGR00756">
    <property type="entry name" value="PPR"/>
    <property type="match status" value="1"/>
</dbReference>
<protein>
    <submittedName>
        <fullName evidence="7">Pentatricopeptide repeat-containing protein</fullName>
    </submittedName>
</protein>
<evidence type="ECO:0000256" key="1">
    <source>
        <dbReference type="ARBA" id="ARBA00006192"/>
    </source>
</evidence>
<dbReference type="PANTHER" id="PTHR47447:SF17">
    <property type="entry name" value="OS12G0638900 PROTEIN"/>
    <property type="match status" value="1"/>
</dbReference>
<dbReference type="Pfam" id="PF13041">
    <property type="entry name" value="PPR_2"/>
    <property type="match status" value="1"/>
</dbReference>
<evidence type="ECO:0000313" key="7">
    <source>
        <dbReference type="EMBL" id="OLY81919.1"/>
    </source>
</evidence>
<dbReference type="AlphaFoldDB" id="A0A1R0GYF9"/>
<evidence type="ECO:0000256" key="3">
    <source>
        <dbReference type="ARBA" id="ARBA00044493"/>
    </source>
</evidence>
<keyword evidence="2" id="KW-0677">Repeat</keyword>
<dbReference type="InterPro" id="IPR002885">
    <property type="entry name" value="PPR_rpt"/>
</dbReference>
<reference evidence="7 8" key="1">
    <citation type="journal article" date="2016" name="Mol. Biol. Evol.">
        <title>Genome-Wide Survey of Gut Fungi (Harpellales) Reveals the First Horizontally Transferred Ubiquitin Gene from a Mosquito Host.</title>
        <authorList>
            <person name="Wang Y."/>
            <person name="White M.M."/>
            <person name="Kvist S."/>
            <person name="Moncalvo J.M."/>
        </authorList>
    </citation>
    <scope>NUCLEOTIDE SEQUENCE [LARGE SCALE GENOMIC DNA]</scope>
    <source>
        <strain evidence="7 8">ALG-7-W6</strain>
    </source>
</reference>
<evidence type="ECO:0000256" key="6">
    <source>
        <dbReference type="SAM" id="MobiDB-lite"/>
    </source>
</evidence>
<feature type="region of interest" description="Disordered" evidence="6">
    <location>
        <begin position="317"/>
        <end position="348"/>
    </location>
</feature>
<name>A0A1R0GYF9_9FUNG</name>
<keyword evidence="8" id="KW-1185">Reference proteome</keyword>
<dbReference type="InterPro" id="IPR011990">
    <property type="entry name" value="TPR-like_helical_dom_sf"/>
</dbReference>
<dbReference type="STRING" id="133383.A0A1R0GYF9"/>
<accession>A0A1R0GYF9</accession>
<comment type="similarity">
    <text evidence="1">Belongs to the CCM1 family.</text>
</comment>
<dbReference type="PROSITE" id="PS51375">
    <property type="entry name" value="PPR"/>
    <property type="match status" value="1"/>
</dbReference>
<evidence type="ECO:0000256" key="4">
    <source>
        <dbReference type="ARBA" id="ARBA00044511"/>
    </source>
</evidence>
<evidence type="ECO:0000256" key="5">
    <source>
        <dbReference type="PROSITE-ProRule" id="PRU00708"/>
    </source>
</evidence>